<proteinExistence type="predicted"/>
<protein>
    <submittedName>
        <fullName evidence="1">Uncharacterized protein</fullName>
    </submittedName>
</protein>
<reference evidence="1" key="1">
    <citation type="submission" date="2019-04" db="EMBL/GenBank/DDBJ databases">
        <title>Microbes associate with the intestines of laboratory mice.</title>
        <authorList>
            <person name="Navarre W."/>
            <person name="Wong E."/>
            <person name="Huang K."/>
            <person name="Tropini C."/>
            <person name="Ng K."/>
            <person name="Yu B."/>
        </authorList>
    </citation>
    <scope>NUCLEOTIDE SEQUENCE</scope>
    <source>
        <strain evidence="1">NM04_E33</strain>
    </source>
</reference>
<sequence>MENTGRKNNDIDGNVGMGQPDDNGFVRPFVQPRGRRPFAVVFLLVALGAVVAAFVYFALYQTGHIHVTREFSDGSIFSGYWRMGEPFGEGVLVTSKGELFEGVWDDNGKLNSGVVVAKEFTYTGGLKDYLPDGYGACHYKDGTRYHGFWSAGRKEGLGKLTTAKGDVAFGVWTDGDLPPAEGQTYSTGERVYGIDVSNHQYVIDWERLALYADSAGVVKPSVDSSRYLQPVLFAIIKSTEGADWQADTFKRNFAEAKRCGIVRGAYHFLRLSDIDGQIKNFIENTPLEPGDLPPVLDMELDKREMARYKDLACEYAHKWLDAIERHYGVKPILYTYDSYYNNYLKGKGFDDYDFFIARYHEDYPRVPHLEIWQYTEKGRAGGITTPVDLDIFMGDYSQFESYMDKNKISTIPTRAL</sequence>
<evidence type="ECO:0000313" key="1">
    <source>
        <dbReference type="EMBL" id="TGY76827.1"/>
    </source>
</evidence>
<organism evidence="1 2">
    <name type="scientific">Lepagella muris</name>
    <dbReference type="NCBI Taxonomy" id="3032870"/>
    <lineage>
        <taxon>Bacteria</taxon>
        <taxon>Pseudomonadati</taxon>
        <taxon>Bacteroidota</taxon>
        <taxon>Bacteroidia</taxon>
        <taxon>Bacteroidales</taxon>
        <taxon>Muribaculaceae</taxon>
        <taxon>Lepagella</taxon>
    </lineage>
</organism>
<dbReference type="EMBL" id="SRYB01000035">
    <property type="protein sequence ID" value="TGY76827.1"/>
    <property type="molecule type" value="Genomic_DNA"/>
</dbReference>
<keyword evidence="2" id="KW-1185">Reference proteome</keyword>
<gene>
    <name evidence="1" type="ORF">E5331_17120</name>
</gene>
<comment type="caution">
    <text evidence="1">The sequence shown here is derived from an EMBL/GenBank/DDBJ whole genome shotgun (WGS) entry which is preliminary data.</text>
</comment>
<dbReference type="Proteomes" id="UP000306319">
    <property type="component" value="Unassembled WGS sequence"/>
</dbReference>
<accession>A0AC61RDK5</accession>
<evidence type="ECO:0000313" key="2">
    <source>
        <dbReference type="Proteomes" id="UP000306319"/>
    </source>
</evidence>
<name>A0AC61RDK5_9BACT</name>